<accession>A0A2V1GW69</accession>
<organism evidence="1 2">
    <name type="scientific">Pelagibaculum spongiae</name>
    <dbReference type="NCBI Taxonomy" id="2080658"/>
    <lineage>
        <taxon>Bacteria</taxon>
        <taxon>Pseudomonadati</taxon>
        <taxon>Pseudomonadota</taxon>
        <taxon>Gammaproteobacteria</taxon>
        <taxon>Oceanospirillales</taxon>
        <taxon>Pelagibaculum</taxon>
    </lineage>
</organism>
<proteinExistence type="predicted"/>
<keyword evidence="2" id="KW-1185">Reference proteome</keyword>
<dbReference type="InterPro" id="IPR014449">
    <property type="entry name" value="UCP007050_HI0931"/>
</dbReference>
<comment type="caution">
    <text evidence="1">The sequence shown here is derived from an EMBL/GenBank/DDBJ whole genome shotgun (WGS) entry which is preliminary data.</text>
</comment>
<evidence type="ECO:0000313" key="2">
    <source>
        <dbReference type="Proteomes" id="UP000244906"/>
    </source>
</evidence>
<dbReference type="EMBL" id="QDDL01000017">
    <property type="protein sequence ID" value="PVZ62958.1"/>
    <property type="molecule type" value="Genomic_DNA"/>
</dbReference>
<evidence type="ECO:0000313" key="1">
    <source>
        <dbReference type="EMBL" id="PVZ62958.1"/>
    </source>
</evidence>
<dbReference type="RefSeq" id="WP_116689195.1">
    <property type="nucleotide sequence ID" value="NZ_CAWNYD010000017.1"/>
</dbReference>
<protein>
    <submittedName>
        <fullName evidence="1">DUF2251 domain-containing protein</fullName>
    </submittedName>
</protein>
<sequence length="134" mass="15299">MPTPIITEEETFLVGQELVVESQASNGRWGVIFEDDGVQGMLHMLDSSLTESPLLETLTIYYVEGVDKPDQDVELQIAWSEKEDAVVLVLNDYPHAVVDFSKQQACCRLNRAVSYNNWNVDYRWDDQLLQPFTS</sequence>
<dbReference type="Pfam" id="PF10008">
    <property type="entry name" value="DUF2251"/>
    <property type="match status" value="1"/>
</dbReference>
<dbReference type="AlphaFoldDB" id="A0A2V1GW69"/>
<dbReference type="OrthoDB" id="5679620at2"/>
<name>A0A2V1GW69_9GAMM</name>
<gene>
    <name evidence="1" type="ORF">DC094_21565</name>
</gene>
<reference evidence="1 2" key="1">
    <citation type="submission" date="2018-04" db="EMBL/GenBank/DDBJ databases">
        <title>Thalassorhabdus spongiae gen. nov., sp. nov., isolated from a marine sponge in South-West Iceland.</title>
        <authorList>
            <person name="Knobloch S."/>
            <person name="Daussin A."/>
            <person name="Johannsson R."/>
            <person name="Marteinsson V.T."/>
        </authorList>
    </citation>
    <scope>NUCLEOTIDE SEQUENCE [LARGE SCALE GENOMIC DNA]</scope>
    <source>
        <strain evidence="1 2">Hp12</strain>
    </source>
</reference>
<dbReference type="Proteomes" id="UP000244906">
    <property type="component" value="Unassembled WGS sequence"/>
</dbReference>